<protein>
    <submittedName>
        <fullName evidence="2">Uncharacterized protein</fullName>
    </submittedName>
</protein>
<keyword evidence="3" id="KW-1185">Reference proteome</keyword>
<feature type="compositionally biased region" description="Basic and acidic residues" evidence="1">
    <location>
        <begin position="12"/>
        <end position="22"/>
    </location>
</feature>
<feature type="compositionally biased region" description="Basic and acidic residues" evidence="1">
    <location>
        <begin position="51"/>
        <end position="67"/>
    </location>
</feature>
<gene>
    <name evidence="2" type="ORF">OIU79_010188</name>
</gene>
<dbReference type="OrthoDB" id="851149at2759"/>
<sequence length="110" mass="11834">MERQRSSARPNAKAENRLKVESSRPGLSAQALRTGMISTPAPASNARTSRRSGERKKGLLQRIKDGISGHSDGGGSSSSSRATVMMRNAVKERIDGQLSDVDGFPIVRKK</sequence>
<accession>A0A9Q0T9G8</accession>
<reference evidence="2" key="2">
    <citation type="journal article" date="2023" name="Int. J. Mol. Sci.">
        <title>De Novo Assembly and Annotation of 11 Diverse Shrub Willow (Salix) Genomes Reveals Novel Gene Organization in Sex-Linked Regions.</title>
        <authorList>
            <person name="Hyden B."/>
            <person name="Feng K."/>
            <person name="Yates T.B."/>
            <person name="Jawdy S."/>
            <person name="Cereghino C."/>
            <person name="Smart L.B."/>
            <person name="Muchero W."/>
        </authorList>
    </citation>
    <scope>NUCLEOTIDE SEQUENCE</scope>
    <source>
        <tissue evidence="2">Shoot tip</tissue>
    </source>
</reference>
<feature type="region of interest" description="Disordered" evidence="1">
    <location>
        <begin position="1"/>
        <end position="81"/>
    </location>
</feature>
<evidence type="ECO:0000313" key="2">
    <source>
        <dbReference type="EMBL" id="KAJ6705440.1"/>
    </source>
</evidence>
<dbReference type="Proteomes" id="UP001151532">
    <property type="component" value="Chromosome 3"/>
</dbReference>
<organism evidence="2 3">
    <name type="scientific">Salix purpurea</name>
    <name type="common">Purple osier willow</name>
    <dbReference type="NCBI Taxonomy" id="77065"/>
    <lineage>
        <taxon>Eukaryota</taxon>
        <taxon>Viridiplantae</taxon>
        <taxon>Streptophyta</taxon>
        <taxon>Embryophyta</taxon>
        <taxon>Tracheophyta</taxon>
        <taxon>Spermatophyta</taxon>
        <taxon>Magnoliopsida</taxon>
        <taxon>eudicotyledons</taxon>
        <taxon>Gunneridae</taxon>
        <taxon>Pentapetalae</taxon>
        <taxon>rosids</taxon>
        <taxon>fabids</taxon>
        <taxon>Malpighiales</taxon>
        <taxon>Salicaceae</taxon>
        <taxon>Saliceae</taxon>
        <taxon>Salix</taxon>
    </lineage>
</organism>
<evidence type="ECO:0000313" key="3">
    <source>
        <dbReference type="Proteomes" id="UP001151532"/>
    </source>
</evidence>
<dbReference type="EMBL" id="JAPFFK010000016">
    <property type="protein sequence ID" value="KAJ6705440.1"/>
    <property type="molecule type" value="Genomic_DNA"/>
</dbReference>
<comment type="caution">
    <text evidence="2">The sequence shown here is derived from an EMBL/GenBank/DDBJ whole genome shotgun (WGS) entry which is preliminary data.</text>
</comment>
<evidence type="ECO:0000256" key="1">
    <source>
        <dbReference type="SAM" id="MobiDB-lite"/>
    </source>
</evidence>
<name>A0A9Q0T9G8_SALPP</name>
<proteinExistence type="predicted"/>
<dbReference type="AlphaFoldDB" id="A0A9Q0T9G8"/>
<reference evidence="2" key="1">
    <citation type="submission" date="2022-11" db="EMBL/GenBank/DDBJ databases">
        <authorList>
            <person name="Hyden B.L."/>
            <person name="Feng K."/>
            <person name="Yates T."/>
            <person name="Jawdy S."/>
            <person name="Smart L.B."/>
            <person name="Muchero W."/>
        </authorList>
    </citation>
    <scope>NUCLEOTIDE SEQUENCE</scope>
    <source>
        <tissue evidence="2">Shoot tip</tissue>
    </source>
</reference>